<feature type="transmembrane region" description="Helical" evidence="1">
    <location>
        <begin position="45"/>
        <end position="72"/>
    </location>
</feature>
<proteinExistence type="predicted"/>
<protein>
    <submittedName>
        <fullName evidence="2">Uncharacterized protein</fullName>
    </submittedName>
</protein>
<keyword evidence="1" id="KW-1133">Transmembrane helix</keyword>
<reference evidence="2 3" key="1">
    <citation type="submission" date="2019-09" db="EMBL/GenBank/DDBJ databases">
        <title>A chromosome-level genome assembly of the Chinese tupelo Nyssa sinensis.</title>
        <authorList>
            <person name="Yang X."/>
            <person name="Kang M."/>
            <person name="Yang Y."/>
            <person name="Xiong H."/>
            <person name="Wang M."/>
            <person name="Zhang Z."/>
            <person name="Wang Z."/>
            <person name="Wu H."/>
            <person name="Ma T."/>
            <person name="Liu J."/>
            <person name="Xi Z."/>
        </authorList>
    </citation>
    <scope>NUCLEOTIDE SEQUENCE [LARGE SCALE GENOMIC DNA]</scope>
    <source>
        <strain evidence="2">J267</strain>
        <tissue evidence="2">Leaf</tissue>
    </source>
</reference>
<accession>A0A5J4ZEC4</accession>
<dbReference type="AlphaFoldDB" id="A0A5J4ZEC4"/>
<gene>
    <name evidence="2" type="ORF">F0562_016622</name>
</gene>
<feature type="transmembrane region" description="Helical" evidence="1">
    <location>
        <begin position="7"/>
        <end position="25"/>
    </location>
</feature>
<sequence length="80" mass="8556">MSSPSRVGVYVGSILFCTWMSVFPWRAKKSELQRGGCSSNSACSVMAVVISVVLPPAAVVDVVVVVLVEMLVEALFNGFF</sequence>
<evidence type="ECO:0000256" key="1">
    <source>
        <dbReference type="SAM" id="Phobius"/>
    </source>
</evidence>
<keyword evidence="1" id="KW-0472">Membrane</keyword>
<evidence type="ECO:0000313" key="2">
    <source>
        <dbReference type="EMBL" id="KAA8516329.1"/>
    </source>
</evidence>
<keyword evidence="3" id="KW-1185">Reference proteome</keyword>
<organism evidence="2 3">
    <name type="scientific">Nyssa sinensis</name>
    <dbReference type="NCBI Taxonomy" id="561372"/>
    <lineage>
        <taxon>Eukaryota</taxon>
        <taxon>Viridiplantae</taxon>
        <taxon>Streptophyta</taxon>
        <taxon>Embryophyta</taxon>
        <taxon>Tracheophyta</taxon>
        <taxon>Spermatophyta</taxon>
        <taxon>Magnoliopsida</taxon>
        <taxon>eudicotyledons</taxon>
        <taxon>Gunneridae</taxon>
        <taxon>Pentapetalae</taxon>
        <taxon>asterids</taxon>
        <taxon>Cornales</taxon>
        <taxon>Nyssaceae</taxon>
        <taxon>Nyssa</taxon>
    </lineage>
</organism>
<dbReference type="EMBL" id="CM018051">
    <property type="protein sequence ID" value="KAA8516329.1"/>
    <property type="molecule type" value="Genomic_DNA"/>
</dbReference>
<dbReference type="Proteomes" id="UP000325577">
    <property type="component" value="Linkage Group LG8"/>
</dbReference>
<evidence type="ECO:0000313" key="3">
    <source>
        <dbReference type="Proteomes" id="UP000325577"/>
    </source>
</evidence>
<name>A0A5J4ZEC4_9ASTE</name>
<keyword evidence="1" id="KW-0812">Transmembrane</keyword>